<proteinExistence type="predicted"/>
<reference evidence="2" key="1">
    <citation type="journal article" date="2014" name="BMC Genomics">
        <title>The genome sequence of the biocontrol fungus Metarhizium anisopliae and comparative genomics of Metarhizium species.</title>
        <authorList>
            <person name="Pattemore J.A."/>
            <person name="Hane J.K."/>
            <person name="Williams A.H."/>
            <person name="Wilson B.A."/>
            <person name="Stodart B.J."/>
            <person name="Ash G.J."/>
        </authorList>
    </citation>
    <scope>NUCLEOTIDE SEQUENCE [LARGE SCALE GENOMIC DNA]</scope>
    <source>
        <strain evidence="2">BRIP 53293</strain>
    </source>
</reference>
<keyword evidence="2" id="KW-1185">Reference proteome</keyword>
<gene>
    <name evidence="1" type="ORF">H634G_02087</name>
</gene>
<sequence length="110" mass="11779">MSSGKRVVAASLPDALKASEVVKPTAAIPNDATARVLSTAAELDVTILQTAISLQSFARVAVLFETALLIGESSIWGESESTKSSSCPHVRPFLESVILYHIWCLLRQLP</sequence>
<dbReference type="EMBL" id="KE384723">
    <property type="protein sequence ID" value="KJK82481.1"/>
    <property type="molecule type" value="Genomic_DNA"/>
</dbReference>
<protein>
    <submittedName>
        <fullName evidence="1">Uncharacterized protein</fullName>
    </submittedName>
</protein>
<dbReference type="Proteomes" id="UP000054544">
    <property type="component" value="Unassembled WGS sequence"/>
</dbReference>
<name>A0A0D9P8P1_METAN</name>
<evidence type="ECO:0000313" key="1">
    <source>
        <dbReference type="EMBL" id="KJK82481.1"/>
    </source>
</evidence>
<accession>A0A0D9P8P1</accession>
<evidence type="ECO:0000313" key="2">
    <source>
        <dbReference type="Proteomes" id="UP000054544"/>
    </source>
</evidence>
<dbReference type="AlphaFoldDB" id="A0A0D9P8P1"/>
<organism evidence="1 2">
    <name type="scientific">Metarhizium anisopliae BRIP 53293</name>
    <dbReference type="NCBI Taxonomy" id="1291518"/>
    <lineage>
        <taxon>Eukaryota</taxon>
        <taxon>Fungi</taxon>
        <taxon>Dikarya</taxon>
        <taxon>Ascomycota</taxon>
        <taxon>Pezizomycotina</taxon>
        <taxon>Sordariomycetes</taxon>
        <taxon>Hypocreomycetidae</taxon>
        <taxon>Hypocreales</taxon>
        <taxon>Clavicipitaceae</taxon>
        <taxon>Metarhizium</taxon>
    </lineage>
</organism>